<dbReference type="Proteomes" id="UP000275368">
    <property type="component" value="Chromosome"/>
</dbReference>
<protein>
    <submittedName>
        <fullName evidence="1">Uncharacterized protein</fullName>
    </submittedName>
</protein>
<dbReference type="PROSITE" id="PS50006">
    <property type="entry name" value="FHA_DOMAIN"/>
    <property type="match status" value="1"/>
</dbReference>
<dbReference type="Gene3D" id="2.60.200.20">
    <property type="match status" value="1"/>
</dbReference>
<gene>
    <name evidence="1" type="ORF">Back11_61220</name>
</gene>
<dbReference type="AlphaFoldDB" id="A0A3G9J0Q4"/>
<dbReference type="InterPro" id="IPR008984">
    <property type="entry name" value="SMAD_FHA_dom_sf"/>
</dbReference>
<dbReference type="RefSeq" id="WP_164523058.1">
    <property type="nucleotide sequence ID" value="NZ_AP019308.1"/>
</dbReference>
<dbReference type="SMART" id="SM00240">
    <property type="entry name" value="FHA"/>
    <property type="match status" value="1"/>
</dbReference>
<accession>A0A3G9J0Q4</accession>
<proteinExistence type="predicted"/>
<dbReference type="EMBL" id="AP019308">
    <property type="protein sequence ID" value="BBH24777.1"/>
    <property type="molecule type" value="Genomic_DNA"/>
</dbReference>
<keyword evidence="2" id="KW-1185">Reference proteome</keyword>
<evidence type="ECO:0000313" key="1">
    <source>
        <dbReference type="EMBL" id="BBH24777.1"/>
    </source>
</evidence>
<dbReference type="Pfam" id="PF19909">
    <property type="entry name" value="DUF6382"/>
    <property type="match status" value="1"/>
</dbReference>
<organism evidence="1 2">
    <name type="scientific">Paenibacillus baekrokdamisoli</name>
    <dbReference type="NCBI Taxonomy" id="1712516"/>
    <lineage>
        <taxon>Bacteria</taxon>
        <taxon>Bacillati</taxon>
        <taxon>Bacillota</taxon>
        <taxon>Bacilli</taxon>
        <taxon>Bacillales</taxon>
        <taxon>Paenibacillaceae</taxon>
        <taxon>Paenibacillus</taxon>
    </lineage>
</organism>
<sequence>MNTEELRVDFSTSRGHEMIVDRDSGILREELDEVEIQMLQGQRIPKLLPIDWVDIDGKVTFRFSLSGRRMLIHRLQTQQISMLEFYSLLLTVAEALDDSQHYMLRTEGFMLSDHCLFVGESWSDVALVYMPLRGIKAVPSTGEAVLAMTVKWIGYVDQPDGVGLQRILHDLREEHVSWSRLRQTIHSLLGTIHSEDMERFSRQAAAAQIQNSNLIPFRMKESSNIELPKISEAQPNYTHWNVDKELPLVHMDSEDTEQNPSKKGWILGTMFIVIVGIIWRFLYLPSPNQTSLLISTGLTIMAVAGLLIYWKAKHGNNEVSAEDWRLGSKWNEEEDGFVPDSIPLSRAVKKPGRVIPGKMNSRDEVMVGLAGNENRTPFAARKEPEVQAPEVQAPAPEPARQMEIVASRNNNNEATVLLGKEADYSGSTNESANFWVERETEGSVEKIILQAKSFIIGRSEEGTNYVDSSSGISRAHLELTSSHGGWSAKDVGSRNGSTWNGQMMIPYKAYPLNSGDCVQLAGDKGPKYTYRTL</sequence>
<dbReference type="Pfam" id="PF00498">
    <property type="entry name" value="FHA"/>
    <property type="match status" value="1"/>
</dbReference>
<dbReference type="InterPro" id="IPR000253">
    <property type="entry name" value="FHA_dom"/>
</dbReference>
<dbReference type="KEGG" id="pbk:Back11_61220"/>
<dbReference type="InterPro" id="IPR045962">
    <property type="entry name" value="DUF6382"/>
</dbReference>
<dbReference type="SUPFAM" id="SSF49879">
    <property type="entry name" value="SMAD/FHA domain"/>
    <property type="match status" value="1"/>
</dbReference>
<evidence type="ECO:0000313" key="2">
    <source>
        <dbReference type="Proteomes" id="UP000275368"/>
    </source>
</evidence>
<name>A0A3G9J0Q4_9BACL</name>
<dbReference type="CDD" id="cd00060">
    <property type="entry name" value="FHA"/>
    <property type="match status" value="1"/>
</dbReference>
<reference evidence="1 2" key="1">
    <citation type="submission" date="2018-11" db="EMBL/GenBank/DDBJ databases">
        <title>Complete genome sequence of Paenibacillus baekrokdamisoli strain KCTC 33723.</title>
        <authorList>
            <person name="Kang S.W."/>
            <person name="Lee K.C."/>
            <person name="Kim K.K."/>
            <person name="Kim J.S."/>
            <person name="Kim D.S."/>
            <person name="Ko S.H."/>
            <person name="Yang S.H."/>
            <person name="Lee J.S."/>
        </authorList>
    </citation>
    <scope>NUCLEOTIDE SEQUENCE [LARGE SCALE GENOMIC DNA]</scope>
    <source>
        <strain evidence="1 2">KCTC 33723</strain>
    </source>
</reference>